<reference evidence="9 10" key="1">
    <citation type="submission" date="2016-12" db="EMBL/GenBank/DDBJ databases">
        <title>Comparative genomics of Bartonella apis.</title>
        <authorList>
            <person name="Engel P."/>
        </authorList>
    </citation>
    <scope>NUCLEOTIDE SEQUENCE [LARGE SCALE GENOMIC DNA]</scope>
    <source>
        <strain evidence="9 10">PEB0149</strain>
    </source>
</reference>
<feature type="transmembrane region" description="Helical" evidence="7">
    <location>
        <begin position="21"/>
        <end position="46"/>
    </location>
</feature>
<feature type="transmembrane region" description="Helical" evidence="7">
    <location>
        <begin position="368"/>
        <end position="389"/>
    </location>
</feature>
<dbReference type="SUPFAM" id="SSF161098">
    <property type="entry name" value="MetI-like"/>
    <property type="match status" value="2"/>
</dbReference>
<dbReference type="PANTHER" id="PTHR30614:SF37">
    <property type="entry name" value="AMINO-ACID ABC TRANSPORTER PERMEASE PROTEIN YHDX-RELATED"/>
    <property type="match status" value="1"/>
</dbReference>
<feature type="domain" description="ABC transmembrane type-1" evidence="8">
    <location>
        <begin position="95"/>
        <end position="386"/>
    </location>
</feature>
<dbReference type="InterPro" id="IPR035906">
    <property type="entry name" value="MetI-like_sf"/>
</dbReference>
<comment type="similarity">
    <text evidence="2">Belongs to the binding-protein-dependent transport system permease family. HisMQ subfamily.</text>
</comment>
<keyword evidence="3 7" id="KW-0812">Transmembrane</keyword>
<evidence type="ECO:0000256" key="6">
    <source>
        <dbReference type="ARBA" id="ARBA00023136"/>
    </source>
</evidence>
<sequence length="398" mass="44265">MVKHKIGIAERSLKAEMAAFFNVRSVLSFAVQCLVIIALFLFIRWITHNTITNLRASGIASGFDFLDKRAGFNQPSSIIQYDDNATNGEVILASLVNLVFISVISLVTATLIGLFIGIGRLSNNWLIAKLSLCYVEFFRNIPPLVLLFFWSIGVMQVLPPARQSLHWGTIAINIRGIYLPRPVWGEHVGLFVVSAIILVAIAGFLYVYAQRMIKETGRTRVTWWHCAVIGLLCPLVLFFILAYPHSWEIPTLKGFNFSGGYYISPEFLSLYLALSIYTGALIAETIRAGIQGVDKGMFEAGASLGFSNSLIMRLIVLPLALRIIIPPLASQYMNLVKNTSLGAAVGYSELMMVSSTIMERTGQSVELAVIWIEVYLGLSIVVSLFMNWFNRHMALVER</sequence>
<keyword evidence="5 7" id="KW-1133">Transmembrane helix</keyword>
<dbReference type="RefSeq" id="WP_075870648.1">
    <property type="nucleotide sequence ID" value="NZ_CALYQA010000003.1"/>
</dbReference>
<dbReference type="OrthoDB" id="9808531at2"/>
<dbReference type="InterPro" id="IPR043429">
    <property type="entry name" value="ArtM/GltK/GlnP/TcyL/YhdX-like"/>
</dbReference>
<keyword evidence="10" id="KW-1185">Reference proteome</keyword>
<keyword evidence="4" id="KW-0029">Amino-acid transport</keyword>
<name>A0A1R0F770_9HYPH</name>
<dbReference type="EMBL" id="LXYT01000003">
    <property type="protein sequence ID" value="OLY42813.1"/>
    <property type="molecule type" value="Genomic_DNA"/>
</dbReference>
<evidence type="ECO:0000259" key="8">
    <source>
        <dbReference type="PROSITE" id="PS50928"/>
    </source>
</evidence>
<feature type="transmembrane region" description="Helical" evidence="7">
    <location>
        <begin position="188"/>
        <end position="209"/>
    </location>
</feature>
<dbReference type="GO" id="GO:0005886">
    <property type="term" value="C:plasma membrane"/>
    <property type="evidence" value="ECO:0007669"/>
    <property type="project" value="UniProtKB-SubCell"/>
</dbReference>
<keyword evidence="7" id="KW-0813">Transport</keyword>
<comment type="subcellular location">
    <subcellularLocation>
        <location evidence="1 7">Cell membrane</location>
        <topology evidence="1 7">Multi-pass membrane protein</topology>
    </subcellularLocation>
</comment>
<evidence type="ECO:0000256" key="5">
    <source>
        <dbReference type="ARBA" id="ARBA00022989"/>
    </source>
</evidence>
<organism evidence="9 10">
    <name type="scientific">Bartonella apis</name>
    <dbReference type="NCBI Taxonomy" id="1686310"/>
    <lineage>
        <taxon>Bacteria</taxon>
        <taxon>Pseudomonadati</taxon>
        <taxon>Pseudomonadota</taxon>
        <taxon>Alphaproteobacteria</taxon>
        <taxon>Hyphomicrobiales</taxon>
        <taxon>Bartonellaceae</taxon>
        <taxon>Bartonella</taxon>
    </lineage>
</organism>
<dbReference type="PANTHER" id="PTHR30614">
    <property type="entry name" value="MEMBRANE COMPONENT OF AMINO ACID ABC TRANSPORTER"/>
    <property type="match status" value="1"/>
</dbReference>
<dbReference type="PROSITE" id="PS50928">
    <property type="entry name" value="ABC_TM1"/>
    <property type="match status" value="1"/>
</dbReference>
<dbReference type="CDD" id="cd06261">
    <property type="entry name" value="TM_PBP2"/>
    <property type="match status" value="1"/>
</dbReference>
<evidence type="ECO:0000256" key="1">
    <source>
        <dbReference type="ARBA" id="ARBA00004651"/>
    </source>
</evidence>
<dbReference type="Pfam" id="PF00528">
    <property type="entry name" value="BPD_transp_1"/>
    <property type="match status" value="1"/>
</dbReference>
<dbReference type="Proteomes" id="UP000187344">
    <property type="component" value="Unassembled WGS sequence"/>
</dbReference>
<dbReference type="Gene3D" id="1.10.3720.10">
    <property type="entry name" value="MetI-like"/>
    <property type="match status" value="1"/>
</dbReference>
<evidence type="ECO:0000256" key="4">
    <source>
        <dbReference type="ARBA" id="ARBA00022970"/>
    </source>
</evidence>
<gene>
    <name evidence="9" type="ORF">PEB0149_002250</name>
</gene>
<protein>
    <submittedName>
        <fullName evidence="9">General L-amino acid transport system permease protein</fullName>
    </submittedName>
</protein>
<feature type="transmembrane region" description="Helical" evidence="7">
    <location>
        <begin position="263"/>
        <end position="283"/>
    </location>
</feature>
<proteinExistence type="inferred from homology"/>
<feature type="transmembrane region" description="Helical" evidence="7">
    <location>
        <begin position="221"/>
        <end position="243"/>
    </location>
</feature>
<evidence type="ECO:0000256" key="2">
    <source>
        <dbReference type="ARBA" id="ARBA00010072"/>
    </source>
</evidence>
<evidence type="ECO:0000313" key="10">
    <source>
        <dbReference type="Proteomes" id="UP000187344"/>
    </source>
</evidence>
<evidence type="ECO:0000313" key="9">
    <source>
        <dbReference type="EMBL" id="OLY42813.1"/>
    </source>
</evidence>
<accession>A0A1R0F770</accession>
<feature type="transmembrane region" description="Helical" evidence="7">
    <location>
        <begin position="304"/>
        <end position="325"/>
    </location>
</feature>
<feature type="transmembrane region" description="Helical" evidence="7">
    <location>
        <begin position="90"/>
        <end position="116"/>
    </location>
</feature>
<dbReference type="GO" id="GO:0055085">
    <property type="term" value="P:transmembrane transport"/>
    <property type="evidence" value="ECO:0007669"/>
    <property type="project" value="InterPro"/>
</dbReference>
<dbReference type="GO" id="GO:0006865">
    <property type="term" value="P:amino acid transport"/>
    <property type="evidence" value="ECO:0007669"/>
    <property type="project" value="UniProtKB-KW"/>
</dbReference>
<keyword evidence="6 7" id="KW-0472">Membrane</keyword>
<feature type="transmembrane region" description="Helical" evidence="7">
    <location>
        <begin position="137"/>
        <end position="158"/>
    </location>
</feature>
<dbReference type="AlphaFoldDB" id="A0A1R0F770"/>
<comment type="caution">
    <text evidence="9">The sequence shown here is derived from an EMBL/GenBank/DDBJ whole genome shotgun (WGS) entry which is preliminary data.</text>
</comment>
<evidence type="ECO:0000256" key="7">
    <source>
        <dbReference type="RuleBase" id="RU363032"/>
    </source>
</evidence>
<evidence type="ECO:0000256" key="3">
    <source>
        <dbReference type="ARBA" id="ARBA00022692"/>
    </source>
</evidence>
<dbReference type="InterPro" id="IPR000515">
    <property type="entry name" value="MetI-like"/>
</dbReference>